<dbReference type="PANTHER" id="PTHR43877">
    <property type="entry name" value="AMINOALKYLPHOSPHONATE N-ACETYLTRANSFERASE-RELATED-RELATED"/>
    <property type="match status" value="1"/>
</dbReference>
<dbReference type="InterPro" id="IPR050832">
    <property type="entry name" value="Bact_Acetyltransf"/>
</dbReference>
<dbReference type="PROSITE" id="PS51186">
    <property type="entry name" value="GNAT"/>
    <property type="match status" value="1"/>
</dbReference>
<keyword evidence="5" id="KW-1185">Reference proteome</keyword>
<gene>
    <name evidence="4" type="ORF">GCM10025855_28140</name>
</gene>
<dbReference type="Proteomes" id="UP001157046">
    <property type="component" value="Unassembled WGS sequence"/>
</dbReference>
<sequence length="167" mass="18611">MITIRKATNDDAQACWDIRNAAINKGCSGFYDAGDLFIWTEGELTEQFSRIVAAHFYVAEQFSVNTQLKTVVGSIMLDEPYAQLEALFVAPDAMGIGIGKALLQFIETMAFNQGIAQLRLESTLNAVDFYRHCGFGGEGLEEDSIYCSPRGIALECMVMYKNLERRK</sequence>
<dbReference type="CDD" id="cd04301">
    <property type="entry name" value="NAT_SF"/>
    <property type="match status" value="1"/>
</dbReference>
<dbReference type="PANTHER" id="PTHR43877:SF2">
    <property type="entry name" value="AMINOALKYLPHOSPHONATE N-ACETYLTRANSFERASE-RELATED"/>
    <property type="match status" value="1"/>
</dbReference>
<name>A0ABQ6J6V3_9GAMM</name>
<dbReference type="RefSeq" id="WP_220772425.1">
    <property type="nucleotide sequence ID" value="NZ_BPFC01000006.1"/>
</dbReference>
<evidence type="ECO:0000256" key="1">
    <source>
        <dbReference type="ARBA" id="ARBA00022679"/>
    </source>
</evidence>
<dbReference type="SUPFAM" id="SSF55729">
    <property type="entry name" value="Acyl-CoA N-acyltransferases (Nat)"/>
    <property type="match status" value="1"/>
</dbReference>
<dbReference type="Gene3D" id="3.40.630.30">
    <property type="match status" value="1"/>
</dbReference>
<proteinExistence type="predicted"/>
<comment type="caution">
    <text evidence="4">The sequence shown here is derived from an EMBL/GenBank/DDBJ whole genome shotgun (WGS) entry which is preliminary data.</text>
</comment>
<dbReference type="Pfam" id="PF13673">
    <property type="entry name" value="Acetyltransf_10"/>
    <property type="match status" value="1"/>
</dbReference>
<accession>A0ABQ6J6V3</accession>
<feature type="domain" description="N-acetyltransferase" evidence="3">
    <location>
        <begin position="2"/>
        <end position="164"/>
    </location>
</feature>
<keyword evidence="2" id="KW-0012">Acyltransferase</keyword>
<evidence type="ECO:0000259" key="3">
    <source>
        <dbReference type="PROSITE" id="PS51186"/>
    </source>
</evidence>
<keyword evidence="1" id="KW-0808">Transferase</keyword>
<protein>
    <submittedName>
        <fullName evidence="4">N-acetyltransferase</fullName>
    </submittedName>
</protein>
<dbReference type="InterPro" id="IPR000182">
    <property type="entry name" value="GNAT_dom"/>
</dbReference>
<dbReference type="InterPro" id="IPR016181">
    <property type="entry name" value="Acyl_CoA_acyltransferase"/>
</dbReference>
<evidence type="ECO:0000313" key="4">
    <source>
        <dbReference type="EMBL" id="GMA83281.1"/>
    </source>
</evidence>
<reference evidence="5" key="1">
    <citation type="journal article" date="2019" name="Int. J. Syst. Evol. Microbiol.">
        <title>The Global Catalogue of Microorganisms (GCM) 10K type strain sequencing project: providing services to taxonomists for standard genome sequencing and annotation.</title>
        <authorList>
            <consortium name="The Broad Institute Genomics Platform"/>
            <consortium name="The Broad Institute Genome Sequencing Center for Infectious Disease"/>
            <person name="Wu L."/>
            <person name="Ma J."/>
        </authorList>
    </citation>
    <scope>NUCLEOTIDE SEQUENCE [LARGE SCALE GENOMIC DNA]</scope>
    <source>
        <strain evidence="5">NBRC 102030</strain>
    </source>
</reference>
<evidence type="ECO:0000313" key="5">
    <source>
        <dbReference type="Proteomes" id="UP001157046"/>
    </source>
</evidence>
<organism evidence="4 5">
    <name type="scientific">Shewanella glacialipiscicola</name>
    <dbReference type="NCBI Taxonomy" id="614069"/>
    <lineage>
        <taxon>Bacteria</taxon>
        <taxon>Pseudomonadati</taxon>
        <taxon>Pseudomonadota</taxon>
        <taxon>Gammaproteobacteria</taxon>
        <taxon>Alteromonadales</taxon>
        <taxon>Shewanellaceae</taxon>
        <taxon>Shewanella</taxon>
    </lineage>
</organism>
<dbReference type="EMBL" id="BSUY01000001">
    <property type="protein sequence ID" value="GMA83281.1"/>
    <property type="molecule type" value="Genomic_DNA"/>
</dbReference>
<evidence type="ECO:0000256" key="2">
    <source>
        <dbReference type="ARBA" id="ARBA00023315"/>
    </source>
</evidence>